<dbReference type="InterPro" id="IPR000192">
    <property type="entry name" value="Aminotrans_V_dom"/>
</dbReference>
<dbReference type="FunFam" id="3.40.640.10:FF:000027">
    <property type="entry name" value="Serine--pyruvate aminotransferase, mitochondrial"/>
    <property type="match status" value="1"/>
</dbReference>
<evidence type="ECO:0000256" key="4">
    <source>
        <dbReference type="ARBA" id="ARBA00022576"/>
    </source>
</evidence>
<evidence type="ECO:0000256" key="7">
    <source>
        <dbReference type="PIRSR" id="PIRSR000524-1"/>
    </source>
</evidence>
<feature type="domain" description="Aminotransferase class V" evidence="9">
    <location>
        <begin position="82"/>
        <end position="354"/>
    </location>
</feature>
<dbReference type="Proteomes" id="UP000279259">
    <property type="component" value="Unassembled WGS sequence"/>
</dbReference>
<sequence>MASNGFKQAPHKLLVIPGPIEFSDEVLYANATPGTSHVSPAFVPVFGDCLRMLKTVLYAEKGEGNQAMLIAGSGTLGWDSVGANLIERGDDALVLNTGYFGDSFADCLETYGAKVTQVKAAIGGIPSDDQLVEALKSKKFKVVTITHVDTSTGVLSPAAHFCDLIKKHSPDTLIVLDAVCSVASEEIRFDDWGLDVVVSATQKGLGTPPGLSVCMLSGRAVKTFETRKTPAQSYYIGWHKWLPIMRAYEAGKPMYFATPPVQLVYALHASLTAITKSSPSLEERFAKHKAASKFVKDSLASLGCDFVPLSRDIAANGMTAVKYPRGLQATDVLPKLAERDIVVAGGLHKAIASEYFRVGHMGITVVDEQRGDITKVVDGIKQVVGGH</sequence>
<feature type="modified residue" description="N6-(pyridoxal phosphate)lysine" evidence="8">
    <location>
        <position position="203"/>
    </location>
</feature>
<reference evidence="10 11" key="1">
    <citation type="submission" date="2018-11" db="EMBL/GenBank/DDBJ databases">
        <title>Genome sequence of Saitozyma podzolica DSM 27192.</title>
        <authorList>
            <person name="Aliyu H."/>
            <person name="Gorte O."/>
            <person name="Ochsenreither K."/>
        </authorList>
    </citation>
    <scope>NUCLEOTIDE SEQUENCE [LARGE SCALE GENOMIC DNA]</scope>
    <source>
        <strain evidence="10 11">DSM 27192</strain>
    </source>
</reference>
<evidence type="ECO:0000256" key="8">
    <source>
        <dbReference type="PIRSR" id="PIRSR000524-50"/>
    </source>
</evidence>
<dbReference type="InterPro" id="IPR015424">
    <property type="entry name" value="PyrdxlP-dep_Trfase"/>
</dbReference>
<evidence type="ECO:0000256" key="6">
    <source>
        <dbReference type="ARBA" id="ARBA00022898"/>
    </source>
</evidence>
<keyword evidence="11" id="KW-1185">Reference proteome</keyword>
<evidence type="ECO:0000256" key="3">
    <source>
        <dbReference type="ARBA" id="ARBA00013049"/>
    </source>
</evidence>
<dbReference type="EC" id="2.6.1.44" evidence="3"/>
<comment type="caution">
    <text evidence="10">The sequence shown here is derived from an EMBL/GenBank/DDBJ whole genome shotgun (WGS) entry which is preliminary data.</text>
</comment>
<dbReference type="PANTHER" id="PTHR21152">
    <property type="entry name" value="AMINOTRANSFERASE CLASS V"/>
    <property type="match status" value="1"/>
</dbReference>
<dbReference type="PIRSF" id="PIRSF000524">
    <property type="entry name" value="SPT"/>
    <property type="match status" value="1"/>
</dbReference>
<organism evidence="10 11">
    <name type="scientific">Saitozyma podzolica</name>
    <dbReference type="NCBI Taxonomy" id="1890683"/>
    <lineage>
        <taxon>Eukaryota</taxon>
        <taxon>Fungi</taxon>
        <taxon>Dikarya</taxon>
        <taxon>Basidiomycota</taxon>
        <taxon>Agaricomycotina</taxon>
        <taxon>Tremellomycetes</taxon>
        <taxon>Tremellales</taxon>
        <taxon>Trimorphomycetaceae</taxon>
        <taxon>Saitozyma</taxon>
    </lineage>
</organism>
<dbReference type="AlphaFoldDB" id="A0A427YCZ4"/>
<name>A0A427YCZ4_9TREE</name>
<dbReference type="Pfam" id="PF00266">
    <property type="entry name" value="Aminotran_5"/>
    <property type="match status" value="1"/>
</dbReference>
<dbReference type="GO" id="GO:0019265">
    <property type="term" value="P:glycine biosynthetic process, by transamination of glyoxylate"/>
    <property type="evidence" value="ECO:0007669"/>
    <property type="project" value="TreeGrafter"/>
</dbReference>
<accession>A0A427YCZ4</accession>
<dbReference type="InterPro" id="IPR024169">
    <property type="entry name" value="SP_NH2Trfase/AEP_transaminase"/>
</dbReference>
<evidence type="ECO:0000256" key="1">
    <source>
        <dbReference type="ARBA" id="ARBA00001933"/>
    </source>
</evidence>
<comment type="similarity">
    <text evidence="2">Belongs to the class-V pyridoxal-phosphate-dependent aminotransferase family.</text>
</comment>
<dbReference type="InterPro" id="IPR015422">
    <property type="entry name" value="PyrdxlP-dep_Trfase_small"/>
</dbReference>
<dbReference type="FunFam" id="3.90.1150.10:FF:000049">
    <property type="entry name" value="Alanine-glyoxylate aminotransferase 1"/>
    <property type="match status" value="1"/>
</dbReference>
<evidence type="ECO:0000256" key="2">
    <source>
        <dbReference type="ARBA" id="ARBA00009236"/>
    </source>
</evidence>
<protein>
    <recommendedName>
        <fullName evidence="3">alanine--glyoxylate transaminase</fullName>
        <ecNumber evidence="3">2.6.1.44</ecNumber>
    </recommendedName>
</protein>
<dbReference type="GO" id="GO:0004760">
    <property type="term" value="F:L-serine-pyruvate transaminase activity"/>
    <property type="evidence" value="ECO:0007669"/>
    <property type="project" value="TreeGrafter"/>
</dbReference>
<dbReference type="PANTHER" id="PTHR21152:SF24">
    <property type="entry name" value="ALANINE--GLYOXYLATE AMINOTRANSFERASE 1"/>
    <property type="match status" value="1"/>
</dbReference>
<dbReference type="EMBL" id="RSCD01000015">
    <property type="protein sequence ID" value="RSH89000.1"/>
    <property type="molecule type" value="Genomic_DNA"/>
</dbReference>
<keyword evidence="4" id="KW-0032">Aminotransferase</keyword>
<evidence type="ECO:0000313" key="10">
    <source>
        <dbReference type="EMBL" id="RSH89000.1"/>
    </source>
</evidence>
<gene>
    <name evidence="10" type="ORF">EHS25_002662</name>
</gene>
<evidence type="ECO:0000313" key="11">
    <source>
        <dbReference type="Proteomes" id="UP000279259"/>
    </source>
</evidence>
<dbReference type="STRING" id="1890683.A0A427YCZ4"/>
<proteinExistence type="inferred from homology"/>
<keyword evidence="6 8" id="KW-0663">Pyridoxal phosphate</keyword>
<dbReference type="OrthoDB" id="7403325at2759"/>
<dbReference type="GO" id="GO:0005777">
    <property type="term" value="C:peroxisome"/>
    <property type="evidence" value="ECO:0007669"/>
    <property type="project" value="TreeGrafter"/>
</dbReference>
<comment type="cofactor">
    <cofactor evidence="1 8">
        <name>pyridoxal 5'-phosphate</name>
        <dbReference type="ChEBI" id="CHEBI:597326"/>
    </cofactor>
</comment>
<dbReference type="SUPFAM" id="SSF53383">
    <property type="entry name" value="PLP-dependent transferases"/>
    <property type="match status" value="1"/>
</dbReference>
<keyword evidence="5" id="KW-0808">Transferase</keyword>
<dbReference type="InterPro" id="IPR015421">
    <property type="entry name" value="PyrdxlP-dep_Trfase_major"/>
</dbReference>
<dbReference type="Gene3D" id="3.90.1150.10">
    <property type="entry name" value="Aspartate Aminotransferase, domain 1"/>
    <property type="match status" value="1"/>
</dbReference>
<dbReference type="GO" id="GO:0008453">
    <property type="term" value="F:alanine-glyoxylate transaminase activity"/>
    <property type="evidence" value="ECO:0007669"/>
    <property type="project" value="UniProtKB-EC"/>
</dbReference>
<evidence type="ECO:0000259" key="9">
    <source>
        <dbReference type="Pfam" id="PF00266"/>
    </source>
</evidence>
<evidence type="ECO:0000256" key="5">
    <source>
        <dbReference type="ARBA" id="ARBA00022679"/>
    </source>
</evidence>
<dbReference type="Gene3D" id="3.40.640.10">
    <property type="entry name" value="Type I PLP-dependent aspartate aminotransferase-like (Major domain)"/>
    <property type="match status" value="1"/>
</dbReference>
<feature type="binding site" evidence="7">
    <location>
        <position position="357"/>
    </location>
    <ligand>
        <name>substrate</name>
    </ligand>
</feature>